<protein>
    <submittedName>
        <fullName evidence="3">MsnO8 family LLM class oxidoreductase</fullName>
    </submittedName>
</protein>
<evidence type="ECO:0000313" key="3">
    <source>
        <dbReference type="EMBL" id="AWB24333.1"/>
    </source>
</evidence>
<dbReference type="PANTHER" id="PTHR30137:SF20">
    <property type="entry name" value="N-ACETYL-S-ALKYLCYSTEINE MONOOXYGENASE"/>
    <property type="match status" value="1"/>
</dbReference>
<feature type="domain" description="Luciferase-like" evidence="2">
    <location>
        <begin position="19"/>
        <end position="294"/>
    </location>
</feature>
<dbReference type="Pfam" id="PF00296">
    <property type="entry name" value="Bac_luciferase"/>
    <property type="match status" value="1"/>
</dbReference>
<dbReference type="SUPFAM" id="SSF51679">
    <property type="entry name" value="Bacterial luciferase-like"/>
    <property type="match status" value="1"/>
</dbReference>
<dbReference type="RefSeq" id="WP_099956072.1">
    <property type="nucleotide sequence ID" value="NZ_CP028843.1"/>
</dbReference>
<dbReference type="InterPro" id="IPR050766">
    <property type="entry name" value="Bact_Lucif_Oxidored"/>
</dbReference>
<dbReference type="EMBL" id="CP028843">
    <property type="protein sequence ID" value="AWB24333.1"/>
    <property type="molecule type" value="Genomic_DNA"/>
</dbReference>
<dbReference type="Gene3D" id="3.20.20.30">
    <property type="entry name" value="Luciferase-like domain"/>
    <property type="match status" value="1"/>
</dbReference>
<organism evidence="3 4">
    <name type="scientific">Methylobacterium currus</name>
    <dbReference type="NCBI Taxonomy" id="2051553"/>
    <lineage>
        <taxon>Bacteria</taxon>
        <taxon>Pseudomonadati</taxon>
        <taxon>Pseudomonadota</taxon>
        <taxon>Alphaproteobacteria</taxon>
        <taxon>Hyphomicrobiales</taxon>
        <taxon>Methylobacteriaceae</taxon>
        <taxon>Methylobacterium</taxon>
    </lineage>
</organism>
<dbReference type="InterPro" id="IPR011251">
    <property type="entry name" value="Luciferase-like_dom"/>
</dbReference>
<dbReference type="GO" id="GO:0016705">
    <property type="term" value="F:oxidoreductase activity, acting on paired donors, with incorporation or reduction of molecular oxygen"/>
    <property type="evidence" value="ECO:0007669"/>
    <property type="project" value="InterPro"/>
</dbReference>
<dbReference type="InterPro" id="IPR019949">
    <property type="entry name" value="CmoO-like"/>
</dbReference>
<dbReference type="NCBIfam" id="TIGR03558">
    <property type="entry name" value="oxido_grp_1"/>
    <property type="match status" value="1"/>
</dbReference>
<proteinExistence type="predicted"/>
<gene>
    <name evidence="3" type="ORF">DA075_28545</name>
</gene>
<dbReference type="Proteomes" id="UP000244755">
    <property type="component" value="Chromosome 1"/>
</dbReference>
<dbReference type="PANTHER" id="PTHR30137">
    <property type="entry name" value="LUCIFERASE-LIKE MONOOXYGENASE"/>
    <property type="match status" value="1"/>
</dbReference>
<dbReference type="GO" id="GO:0005829">
    <property type="term" value="C:cytosol"/>
    <property type="evidence" value="ECO:0007669"/>
    <property type="project" value="TreeGrafter"/>
</dbReference>
<dbReference type="AlphaFoldDB" id="A0A2R4WS42"/>
<name>A0A2R4WS42_9HYPH</name>
<comment type="similarity">
    <text evidence="1">To bacterial alkanal monooxygenase alpha and beta chains.</text>
</comment>
<dbReference type="InterPro" id="IPR036661">
    <property type="entry name" value="Luciferase-like_sf"/>
</dbReference>
<sequence>MSYRLSLLDKSPLLPGEPAAAALHRTIVLAQAAERLGYARFWVAEHHANPGLAGTAPEILIAHLSARTQHIRLGSGGVLLPHYSPYKVAETFNLLATLAPGRIDLGIGKAPGGLPDATRALRRRHDPAEPHAFDDLLAELDRYLAPPGSAGLRALPTPPAVPERFLLGASPDSARTAAALGWRFVYAGQLNGDPRAIEASLKAYVQAGAAAPPLLAVTALAATTTGEARALTDPLQVVRVTLPDGQSVNLGSEAQAAEFARQAGAASYRTEARRPHVLSGTAEEVRRALDRLHARFGIEEFVIDTPPPATGQRLASVTLLAGGAPALAA</sequence>
<reference evidence="3 4" key="1">
    <citation type="submission" date="2018-04" db="EMBL/GenBank/DDBJ databases">
        <title>Methylobacterium sp. PR1016A genome.</title>
        <authorList>
            <person name="Park W."/>
        </authorList>
    </citation>
    <scope>NUCLEOTIDE SEQUENCE [LARGE SCALE GENOMIC DNA]</scope>
    <source>
        <strain evidence="3 4">PR1016A</strain>
    </source>
</reference>
<evidence type="ECO:0000256" key="1">
    <source>
        <dbReference type="ARBA" id="ARBA00007789"/>
    </source>
</evidence>
<dbReference type="OrthoDB" id="9780518at2"/>
<accession>A0A2R4WS42</accession>
<dbReference type="KEGG" id="mee:DA075_28545"/>
<evidence type="ECO:0000259" key="2">
    <source>
        <dbReference type="Pfam" id="PF00296"/>
    </source>
</evidence>
<keyword evidence="4" id="KW-1185">Reference proteome</keyword>
<evidence type="ECO:0000313" key="4">
    <source>
        <dbReference type="Proteomes" id="UP000244755"/>
    </source>
</evidence>